<gene>
    <name evidence="1" type="ORF">OFLC_LOCUS4503</name>
</gene>
<name>A0A183HAJ0_9BILA</name>
<dbReference type="Proteomes" id="UP000267606">
    <property type="component" value="Unassembled WGS sequence"/>
</dbReference>
<dbReference type="STRING" id="387005.A0A183HAJ0"/>
<dbReference type="AlphaFoldDB" id="A0A183HAJ0"/>
<dbReference type="GO" id="GO:0001227">
    <property type="term" value="F:DNA-binding transcription repressor activity, RNA polymerase II-specific"/>
    <property type="evidence" value="ECO:0007669"/>
    <property type="project" value="InterPro"/>
</dbReference>
<organism evidence="3">
    <name type="scientific">Onchocerca flexuosa</name>
    <dbReference type="NCBI Taxonomy" id="387005"/>
    <lineage>
        <taxon>Eukaryota</taxon>
        <taxon>Metazoa</taxon>
        <taxon>Ecdysozoa</taxon>
        <taxon>Nematoda</taxon>
        <taxon>Chromadorea</taxon>
        <taxon>Rhabditida</taxon>
        <taxon>Spirurina</taxon>
        <taxon>Spiruromorpha</taxon>
        <taxon>Filarioidea</taxon>
        <taxon>Onchocercidae</taxon>
        <taxon>Onchocerca</taxon>
    </lineage>
</organism>
<dbReference type="PANTHER" id="PTHR13076:SF9">
    <property type="entry name" value="COILED-COIL AND C2 DOMAIN-CONTAINING PROTEIN 1-LIKE"/>
    <property type="match status" value="1"/>
</dbReference>
<evidence type="ECO:0000313" key="1">
    <source>
        <dbReference type="EMBL" id="VDO40173.1"/>
    </source>
</evidence>
<proteinExistence type="predicted"/>
<protein>
    <submittedName>
        <fullName evidence="3">Archease domain-containing protein</fullName>
    </submittedName>
</protein>
<reference evidence="3" key="1">
    <citation type="submission" date="2016-06" db="UniProtKB">
        <authorList>
            <consortium name="WormBaseParasite"/>
        </authorList>
    </citation>
    <scope>IDENTIFICATION</scope>
</reference>
<dbReference type="InterPro" id="IPR039725">
    <property type="entry name" value="CC2D1A/B"/>
</dbReference>
<sequence length="83" mass="9689">IRQKIPSFQIYQKGGFLRSDKLIATADCKLIDLEEKVHVHESIDLMEGRKQTGGKLNYRIRIREPLNGKKLSITQKKWLILEI</sequence>
<dbReference type="EMBL" id="UZAJ01003450">
    <property type="protein sequence ID" value="VDO40173.1"/>
    <property type="molecule type" value="Genomic_DNA"/>
</dbReference>
<keyword evidence="2" id="KW-1185">Reference proteome</keyword>
<dbReference type="PANTHER" id="PTHR13076">
    <property type="entry name" value="COILED-COIL AND C2 DOMAIN-CONTAINING PROTEIN 1-LIKE"/>
    <property type="match status" value="1"/>
</dbReference>
<evidence type="ECO:0000313" key="3">
    <source>
        <dbReference type="WBParaSite" id="OFLC_0000450101-mRNA-1"/>
    </source>
</evidence>
<accession>A0A183HAJ0</accession>
<evidence type="ECO:0000313" key="2">
    <source>
        <dbReference type="Proteomes" id="UP000267606"/>
    </source>
</evidence>
<dbReference type="WBParaSite" id="OFLC_0000450101-mRNA-1">
    <property type="protein sequence ID" value="OFLC_0000450101-mRNA-1"/>
    <property type="gene ID" value="OFLC_0000450101"/>
</dbReference>
<reference evidence="1 2" key="2">
    <citation type="submission" date="2018-11" db="EMBL/GenBank/DDBJ databases">
        <authorList>
            <consortium name="Pathogen Informatics"/>
        </authorList>
    </citation>
    <scope>NUCLEOTIDE SEQUENCE [LARGE SCALE GENOMIC DNA]</scope>
</reference>